<dbReference type="CDD" id="cd23298">
    <property type="entry name" value="beta-trefoil_IL18"/>
    <property type="match status" value="1"/>
</dbReference>
<evidence type="ECO:0000256" key="2">
    <source>
        <dbReference type="ARBA" id="ARBA00010448"/>
    </source>
</evidence>
<dbReference type="FunCoup" id="A0A6P7ZVM0">
    <property type="interactions" value="515"/>
</dbReference>
<proteinExistence type="inferred from homology"/>
<sequence length="202" mass="23494">MEAQAQPDQPASSYTLTTSDLNVLFIKEQEEILYFQELQADSWKMYDNQPLQALIENRLNDTLVAYPDEPESYAVFRAQTVQEKHKDKCKVKIHEYMDTSPREGLSIAITVQKDSKTYIMYCRKDTTLGFKEENAPKNIAGNKSEYIFYKRDFSEGDNEAFRFESSLLDGYFLASKEENGLRKLALKKSHDQVDESLRMKVR</sequence>
<dbReference type="GO" id="GO:0071222">
    <property type="term" value="P:cellular response to lipopolysaccharide"/>
    <property type="evidence" value="ECO:0007669"/>
    <property type="project" value="TreeGrafter"/>
</dbReference>
<protein>
    <submittedName>
        <fullName evidence="5">Interleukin-18-like</fullName>
    </submittedName>
</protein>
<dbReference type="InterPro" id="IPR008996">
    <property type="entry name" value="IL1/FGF"/>
</dbReference>
<dbReference type="RefSeq" id="XP_030077285.1">
    <property type="nucleotide sequence ID" value="XM_030221425.1"/>
</dbReference>
<dbReference type="GO" id="GO:0005615">
    <property type="term" value="C:extracellular space"/>
    <property type="evidence" value="ECO:0007669"/>
    <property type="project" value="InterPro"/>
</dbReference>
<dbReference type="Gene3D" id="2.80.10.50">
    <property type="match status" value="1"/>
</dbReference>
<evidence type="ECO:0000256" key="1">
    <source>
        <dbReference type="ARBA" id="ARBA00004613"/>
    </source>
</evidence>
<dbReference type="GeneID" id="115481940"/>
<gene>
    <name evidence="5" type="primary">LOC115481940</name>
</gene>
<accession>A0A6P7ZVM0</accession>
<dbReference type="InParanoid" id="A0A6P7ZVM0"/>
<dbReference type="Pfam" id="PF00340">
    <property type="entry name" value="IL1"/>
    <property type="match status" value="1"/>
</dbReference>
<keyword evidence="3" id="KW-0964">Secreted</keyword>
<comment type="similarity">
    <text evidence="2">Belongs to the IL-1 family.</text>
</comment>
<comment type="subcellular location">
    <subcellularLocation>
        <location evidence="1">Secreted</location>
    </subcellularLocation>
</comment>
<dbReference type="InterPro" id="IPR000975">
    <property type="entry name" value="IL-1_fam"/>
</dbReference>
<evidence type="ECO:0000256" key="3">
    <source>
        <dbReference type="ARBA" id="ARBA00022525"/>
    </source>
</evidence>
<dbReference type="KEGG" id="muo:115481940"/>
<evidence type="ECO:0000313" key="5">
    <source>
        <dbReference type="RefSeq" id="XP_030077285.1"/>
    </source>
</evidence>
<evidence type="ECO:0000313" key="4">
    <source>
        <dbReference type="Proteomes" id="UP000515156"/>
    </source>
</evidence>
<organism evidence="4 5">
    <name type="scientific">Microcaecilia unicolor</name>
    <dbReference type="NCBI Taxonomy" id="1415580"/>
    <lineage>
        <taxon>Eukaryota</taxon>
        <taxon>Metazoa</taxon>
        <taxon>Chordata</taxon>
        <taxon>Craniata</taxon>
        <taxon>Vertebrata</taxon>
        <taxon>Euteleostomi</taxon>
        <taxon>Amphibia</taxon>
        <taxon>Gymnophiona</taxon>
        <taxon>Siphonopidae</taxon>
        <taxon>Microcaecilia</taxon>
    </lineage>
</organism>
<dbReference type="AlphaFoldDB" id="A0A6P7ZVM0"/>
<dbReference type="GO" id="GO:0019221">
    <property type="term" value="P:cytokine-mediated signaling pathway"/>
    <property type="evidence" value="ECO:0007669"/>
    <property type="project" value="TreeGrafter"/>
</dbReference>
<dbReference type="PANTHER" id="PTHR10078:SF35">
    <property type="entry name" value="INTERLEUKIN-18"/>
    <property type="match status" value="1"/>
</dbReference>
<dbReference type="Proteomes" id="UP000515156">
    <property type="component" value="Chromosome 12"/>
</dbReference>
<dbReference type="GO" id="GO:0005125">
    <property type="term" value="F:cytokine activity"/>
    <property type="evidence" value="ECO:0007669"/>
    <property type="project" value="InterPro"/>
</dbReference>
<dbReference type="OrthoDB" id="8535973at2759"/>
<dbReference type="GO" id="GO:0010628">
    <property type="term" value="P:positive regulation of gene expression"/>
    <property type="evidence" value="ECO:0007669"/>
    <property type="project" value="TreeGrafter"/>
</dbReference>
<keyword evidence="4" id="KW-1185">Reference proteome</keyword>
<name>A0A6P7ZVM0_9AMPH</name>
<dbReference type="GO" id="GO:0006955">
    <property type="term" value="P:immune response"/>
    <property type="evidence" value="ECO:0007669"/>
    <property type="project" value="InterPro"/>
</dbReference>
<dbReference type="PANTHER" id="PTHR10078">
    <property type="entry name" value="INTERLEUKIN-1 FAMILY MEMBER"/>
    <property type="match status" value="1"/>
</dbReference>
<dbReference type="GO" id="GO:0006954">
    <property type="term" value="P:inflammatory response"/>
    <property type="evidence" value="ECO:0007669"/>
    <property type="project" value="InterPro"/>
</dbReference>
<dbReference type="SUPFAM" id="SSF50353">
    <property type="entry name" value="Cytokine"/>
    <property type="match status" value="1"/>
</dbReference>
<reference evidence="5" key="1">
    <citation type="submission" date="2025-08" db="UniProtKB">
        <authorList>
            <consortium name="RefSeq"/>
        </authorList>
    </citation>
    <scope>IDENTIFICATION</scope>
</reference>